<proteinExistence type="predicted"/>
<reference evidence="2 3" key="1">
    <citation type="submission" date="2021-05" db="EMBL/GenBank/DDBJ databases">
        <title>Genome Assembly of Synthetic Allotetraploid Brassica napus Reveals Homoeologous Exchanges between Subgenomes.</title>
        <authorList>
            <person name="Davis J.T."/>
        </authorList>
    </citation>
    <scope>NUCLEOTIDE SEQUENCE [LARGE SCALE GENOMIC DNA]</scope>
    <source>
        <strain evidence="3">cv. Da-Ae</strain>
        <tissue evidence="2">Seedling</tissue>
    </source>
</reference>
<feature type="non-terminal residue" evidence="2">
    <location>
        <position position="1"/>
    </location>
</feature>
<gene>
    <name evidence="2" type="ORF">HID58_080609</name>
</gene>
<dbReference type="EMBL" id="JAGKQM010000018">
    <property type="protein sequence ID" value="KAH0863398.1"/>
    <property type="molecule type" value="Genomic_DNA"/>
</dbReference>
<organism evidence="2 3">
    <name type="scientific">Brassica napus</name>
    <name type="common">Rape</name>
    <dbReference type="NCBI Taxonomy" id="3708"/>
    <lineage>
        <taxon>Eukaryota</taxon>
        <taxon>Viridiplantae</taxon>
        <taxon>Streptophyta</taxon>
        <taxon>Embryophyta</taxon>
        <taxon>Tracheophyta</taxon>
        <taxon>Spermatophyta</taxon>
        <taxon>Magnoliopsida</taxon>
        <taxon>eudicotyledons</taxon>
        <taxon>Gunneridae</taxon>
        <taxon>Pentapetalae</taxon>
        <taxon>rosids</taxon>
        <taxon>malvids</taxon>
        <taxon>Brassicales</taxon>
        <taxon>Brassicaceae</taxon>
        <taxon>Brassiceae</taxon>
        <taxon>Brassica</taxon>
    </lineage>
</organism>
<name>A0ABQ7Y7Y1_BRANA</name>
<evidence type="ECO:0000256" key="1">
    <source>
        <dbReference type="SAM" id="MobiDB-lite"/>
    </source>
</evidence>
<accession>A0ABQ7Y7Y1</accession>
<feature type="compositionally biased region" description="Low complexity" evidence="1">
    <location>
        <begin position="330"/>
        <end position="349"/>
    </location>
</feature>
<dbReference type="Proteomes" id="UP000824890">
    <property type="component" value="Unassembled WGS sequence"/>
</dbReference>
<feature type="compositionally biased region" description="Basic and acidic residues" evidence="1">
    <location>
        <begin position="368"/>
        <end position="378"/>
    </location>
</feature>
<keyword evidence="3" id="KW-1185">Reference proteome</keyword>
<feature type="region of interest" description="Disordered" evidence="1">
    <location>
        <begin position="1"/>
        <end position="72"/>
    </location>
</feature>
<comment type="caution">
    <text evidence="2">The sequence shown here is derived from an EMBL/GenBank/DDBJ whole genome shotgun (WGS) entry which is preliminary data.</text>
</comment>
<sequence length="378" mass="40363">VSSSQTVVPVSQTAVSPVAETVSPATRAAVPSVADSVDRTGSGIDPPSSPPCDNSGNDSGGEDSAADGTVEGNQEFTGSTLLLEDSLKRMRKKCGFSREIEVRLPLKEERPWSAPPGWICLYSQYFLQSRLWFPLPRLLTSYAKNMSPAAIRNMVISLVLVAEAEVDVVAEFFEMISQMNLITGETFSVSIKARCRLMDGRGPSKADGWQQKYFFVHVNPASVADPSAVFRTEWNPEPVTHGKCRSLPSWTSDRLNRILGSGRLSWGVLTVERVRRSIPRITTVSRVVTPGPSLIAESSKRRGNASAGKKMGKVKRDIPVYTKVMSGTASALPSASLGGSGPSSALVPVTTPPAAPTVDSSVAAIRSSPDKTVDGGDQ</sequence>
<feature type="non-terminal residue" evidence="2">
    <location>
        <position position="378"/>
    </location>
</feature>
<feature type="compositionally biased region" description="Low complexity" evidence="1">
    <location>
        <begin position="1"/>
        <end position="19"/>
    </location>
</feature>
<feature type="region of interest" description="Disordered" evidence="1">
    <location>
        <begin position="330"/>
        <end position="378"/>
    </location>
</feature>
<protein>
    <submittedName>
        <fullName evidence="2">Uncharacterized protein</fullName>
    </submittedName>
</protein>
<evidence type="ECO:0000313" key="2">
    <source>
        <dbReference type="EMBL" id="KAH0863398.1"/>
    </source>
</evidence>
<evidence type="ECO:0000313" key="3">
    <source>
        <dbReference type="Proteomes" id="UP000824890"/>
    </source>
</evidence>